<comment type="cofactor">
    <cofactor evidence="1">
        <name>[4Fe-4S] cluster</name>
        <dbReference type="ChEBI" id="CHEBI:49883"/>
    </cofactor>
</comment>
<evidence type="ECO:0000313" key="9">
    <source>
        <dbReference type="Proteomes" id="UP001141619"/>
    </source>
</evidence>
<dbReference type="PANTHER" id="PTHR43273">
    <property type="entry name" value="ANAEROBIC SULFATASE-MATURATING ENZYME HOMOLOG ASLB-RELATED"/>
    <property type="match status" value="1"/>
</dbReference>
<evidence type="ECO:0000256" key="2">
    <source>
        <dbReference type="ARBA" id="ARBA00022485"/>
    </source>
</evidence>
<proteinExistence type="predicted"/>
<dbReference type="InterPro" id="IPR023885">
    <property type="entry name" value="4Fe4S-binding_SPASM_dom"/>
</dbReference>
<reference evidence="8" key="1">
    <citation type="submission" date="2022-08" db="EMBL/GenBank/DDBJ databases">
        <authorList>
            <person name="Vandamme P."/>
            <person name="Hettiarachchi A."/>
            <person name="Peeters C."/>
            <person name="Cnockaert M."/>
            <person name="Carlier A."/>
        </authorList>
    </citation>
    <scope>NUCLEOTIDE SEQUENCE</scope>
    <source>
        <strain evidence="8">LMG 31809</strain>
    </source>
</reference>
<dbReference type="AlphaFoldDB" id="A0A9X3Z609"/>
<dbReference type="CDD" id="cd01335">
    <property type="entry name" value="Radical_SAM"/>
    <property type="match status" value="1"/>
</dbReference>
<sequence>MQTTRALTLDPLAAHSVSVGERRVLFHIPTSSLFDLDPLSAELYDMLGAGPVQAGDLEARFDGRFAADAVVEAVEEFQALGLISGGRSGDRRRVTEARKHAPVTRFPLSTLVLNVTTGCNLSCSYCYKEDLTTPAKSRDMDLATAEKSVELLLEESAERKRVNLVFFGGEPLRRLDYIKSVVAYADRRAAEVGKEVDYSLTTNATLLSDAVIEYLDAHRFGVAISMDGPKIQHDKNRLTVGGKGSYDAIIGKVKRILEQYKSRPVGARVTLAAGNTDVEAIHAHLKDEIGFAEVGYAPVTAGDNALFNLTGDELQEVFAGFKRLGLSYRDAAIEGRSTGFSNLHQLMTDLHDGTRKALPCGAGVGMLAVDKDGGLNLCHRFTGSDMPLFGTLDDGIDKTRLGSFIDARLDKTGTGCETCRIRNLCAGGCYHESYARYGDPQHPTYHYCEIMRDWVDFGIEIYVDIMSKNPRFFDQYIAPRRGDRGLPLDSLARAPETMG</sequence>
<evidence type="ECO:0000259" key="7">
    <source>
        <dbReference type="PROSITE" id="PS51918"/>
    </source>
</evidence>
<feature type="domain" description="Radical SAM core" evidence="7">
    <location>
        <begin position="105"/>
        <end position="327"/>
    </location>
</feature>
<dbReference type="SFLD" id="SFLDG01386">
    <property type="entry name" value="main_SPASM_domain-containing"/>
    <property type="match status" value="1"/>
</dbReference>
<dbReference type="SUPFAM" id="SSF102114">
    <property type="entry name" value="Radical SAM enzymes"/>
    <property type="match status" value="1"/>
</dbReference>
<protein>
    <submittedName>
        <fullName evidence="8">Quinohemoprotein amine dehydrogenase maturation protein</fullName>
    </submittedName>
</protein>
<evidence type="ECO:0000256" key="4">
    <source>
        <dbReference type="ARBA" id="ARBA00022723"/>
    </source>
</evidence>
<dbReference type="SFLD" id="SFLDG01384">
    <property type="entry name" value="thioether_bond_formation_requi"/>
    <property type="match status" value="1"/>
</dbReference>
<reference evidence="8" key="2">
    <citation type="journal article" date="2023" name="Syst. Appl. Microbiol.">
        <title>Govania unica gen. nov., sp. nov., a rare biosphere bacterium that represents a novel family in the class Alphaproteobacteria.</title>
        <authorList>
            <person name="Vandamme P."/>
            <person name="Peeters C."/>
            <person name="Hettiarachchi A."/>
            <person name="Cnockaert M."/>
            <person name="Carlier A."/>
        </authorList>
    </citation>
    <scope>NUCLEOTIDE SEQUENCE</scope>
    <source>
        <strain evidence="8">LMG 31809</strain>
    </source>
</reference>
<evidence type="ECO:0000256" key="3">
    <source>
        <dbReference type="ARBA" id="ARBA00022691"/>
    </source>
</evidence>
<evidence type="ECO:0000256" key="1">
    <source>
        <dbReference type="ARBA" id="ARBA00001966"/>
    </source>
</evidence>
<gene>
    <name evidence="8" type="primary">peaB</name>
    <name evidence="8" type="ORF">NYP16_01260</name>
</gene>
<keyword evidence="2" id="KW-0004">4Fe-4S</keyword>
<comment type="caution">
    <text evidence="8">The sequence shown here is derived from an EMBL/GenBank/DDBJ whole genome shotgun (WGS) entry which is preliminary data.</text>
</comment>
<dbReference type="PROSITE" id="PS51918">
    <property type="entry name" value="RADICAL_SAM"/>
    <property type="match status" value="1"/>
</dbReference>
<dbReference type="SFLD" id="SFLDF00336">
    <property type="entry name" value="quinohemoprotein_amine_dehydro"/>
    <property type="match status" value="1"/>
</dbReference>
<dbReference type="SFLD" id="SFLDG01067">
    <property type="entry name" value="SPASM/twitch_domain_containing"/>
    <property type="match status" value="1"/>
</dbReference>
<dbReference type="InterPro" id="IPR007197">
    <property type="entry name" value="rSAM"/>
</dbReference>
<dbReference type="Proteomes" id="UP001141619">
    <property type="component" value="Unassembled WGS sequence"/>
</dbReference>
<dbReference type="InterPro" id="IPR013785">
    <property type="entry name" value="Aldolase_TIM"/>
</dbReference>
<accession>A0A9X3Z609</accession>
<dbReference type="InterPro" id="IPR000385">
    <property type="entry name" value="MoaA_NifB_PqqE_Fe-S-bd_CS"/>
</dbReference>
<keyword evidence="4" id="KW-0479">Metal-binding</keyword>
<dbReference type="GO" id="GO:0051539">
    <property type="term" value="F:4 iron, 4 sulfur cluster binding"/>
    <property type="evidence" value="ECO:0007669"/>
    <property type="project" value="UniProtKB-KW"/>
</dbReference>
<dbReference type="PANTHER" id="PTHR43273:SF8">
    <property type="entry name" value="RADICAL SAM DOMAIN PROTEIN"/>
    <property type="match status" value="1"/>
</dbReference>
<dbReference type="GO" id="GO:0016491">
    <property type="term" value="F:oxidoreductase activity"/>
    <property type="evidence" value="ECO:0007669"/>
    <property type="project" value="InterPro"/>
</dbReference>
<dbReference type="SFLD" id="SFLDS00029">
    <property type="entry name" value="Radical_SAM"/>
    <property type="match status" value="1"/>
</dbReference>
<dbReference type="RefSeq" id="WP_274942292.1">
    <property type="nucleotide sequence ID" value="NZ_JANWOI010000001.1"/>
</dbReference>
<dbReference type="Pfam" id="PF04055">
    <property type="entry name" value="Radical_SAM"/>
    <property type="match status" value="1"/>
</dbReference>
<dbReference type="Gene3D" id="3.20.20.70">
    <property type="entry name" value="Aldolase class I"/>
    <property type="match status" value="1"/>
</dbReference>
<dbReference type="InterPro" id="IPR023867">
    <property type="entry name" value="Sulphatase_maturase_rSAM"/>
</dbReference>
<dbReference type="NCBIfam" id="TIGR03906">
    <property type="entry name" value="quino_hemo_SAM"/>
    <property type="match status" value="1"/>
</dbReference>
<name>A0A9X3Z609_9PROT</name>
<dbReference type="InterPro" id="IPR058240">
    <property type="entry name" value="rSAM_sf"/>
</dbReference>
<organism evidence="8 9">
    <name type="scientific">Govanella unica</name>
    <dbReference type="NCBI Taxonomy" id="2975056"/>
    <lineage>
        <taxon>Bacteria</taxon>
        <taxon>Pseudomonadati</taxon>
        <taxon>Pseudomonadota</taxon>
        <taxon>Alphaproteobacteria</taxon>
        <taxon>Emcibacterales</taxon>
        <taxon>Govanellaceae</taxon>
        <taxon>Govanella</taxon>
    </lineage>
</organism>
<keyword evidence="6" id="KW-0411">Iron-sulfur</keyword>
<keyword evidence="3" id="KW-0949">S-adenosyl-L-methionine</keyword>
<evidence type="ECO:0000256" key="5">
    <source>
        <dbReference type="ARBA" id="ARBA00023004"/>
    </source>
</evidence>
<evidence type="ECO:0000313" key="8">
    <source>
        <dbReference type="EMBL" id="MDA5192587.1"/>
    </source>
</evidence>
<keyword evidence="9" id="KW-1185">Reference proteome</keyword>
<keyword evidence="5" id="KW-0408">Iron</keyword>
<dbReference type="GO" id="GO:0046872">
    <property type="term" value="F:metal ion binding"/>
    <property type="evidence" value="ECO:0007669"/>
    <property type="project" value="UniProtKB-KW"/>
</dbReference>
<evidence type="ECO:0000256" key="6">
    <source>
        <dbReference type="ARBA" id="ARBA00023014"/>
    </source>
</evidence>
<dbReference type="PROSITE" id="PS01305">
    <property type="entry name" value="MOAA_NIFB_PQQE"/>
    <property type="match status" value="1"/>
</dbReference>
<dbReference type="NCBIfam" id="TIGR04085">
    <property type="entry name" value="rSAM_more_4Fe4S"/>
    <property type="match status" value="1"/>
</dbReference>
<dbReference type="EMBL" id="JANWOI010000001">
    <property type="protein sequence ID" value="MDA5192587.1"/>
    <property type="molecule type" value="Genomic_DNA"/>
</dbReference>
<dbReference type="InterPro" id="IPR023886">
    <property type="entry name" value="QH-AmDH_gsu_maturation"/>
</dbReference>